<keyword evidence="1" id="KW-0808">Transferase</keyword>
<reference evidence="1" key="1">
    <citation type="submission" date="2020-01" db="EMBL/GenBank/DDBJ databases">
        <authorList>
            <person name="Meier V. D."/>
            <person name="Meier V D."/>
        </authorList>
    </citation>
    <scope>NUCLEOTIDE SEQUENCE</scope>
    <source>
        <strain evidence="1">HLG_WM_MAG_10</strain>
    </source>
</reference>
<organism evidence="1">
    <name type="scientific">uncultured Aureispira sp</name>
    <dbReference type="NCBI Taxonomy" id="1331704"/>
    <lineage>
        <taxon>Bacteria</taxon>
        <taxon>Pseudomonadati</taxon>
        <taxon>Bacteroidota</taxon>
        <taxon>Saprospiria</taxon>
        <taxon>Saprospirales</taxon>
        <taxon>Saprospiraceae</taxon>
        <taxon>Aureispira</taxon>
        <taxon>environmental samples</taxon>
    </lineage>
</organism>
<dbReference type="Gene3D" id="3.40.50.12780">
    <property type="entry name" value="N-terminal domain of ligase-like"/>
    <property type="match status" value="1"/>
</dbReference>
<name>A0A6S6T265_9BACT</name>
<accession>A0A6S6T265</accession>
<dbReference type="AlphaFoldDB" id="A0A6S6T265"/>
<proteinExistence type="predicted"/>
<dbReference type="EMBL" id="CACVAQ010000222">
    <property type="protein sequence ID" value="CAA6814871.1"/>
    <property type="molecule type" value="Genomic_DNA"/>
</dbReference>
<sequence>MMNIVYNTLKLHIDNVTETTFEPTALAVFRYQVQNNPLYQEFINLLGISVEEVTKIQQIPFLPIQFFKYHTIKTQEWLPEVVFTSSGTTLQNPSKHGVRSLDWYNQCAFKAFEAQYGALENYAVLALLPSYLEREGSSLVFMVEQFIKRSKNPYSGFFLYNTDELLQVLGQCQLKNQPVLLLGVTYALLDLAKEHPKALKNVVLMETGGMKGKRAEMTKTAIHAVLKNAFGLEQIHSEYGMTELLSQAYSKGNGLFEPSATMRVLIRETTDPLHLLPAQKTGGINVIDLANIDSCSFIATDDLGRSYEDGTFRVLGRFDASDLRGCNLLVGEEV</sequence>
<dbReference type="SUPFAM" id="SSF56801">
    <property type="entry name" value="Acetyl-CoA synthetase-like"/>
    <property type="match status" value="1"/>
</dbReference>
<protein>
    <submittedName>
        <fullName evidence="1">Acyl transferase</fullName>
    </submittedName>
</protein>
<dbReference type="InterPro" id="IPR042099">
    <property type="entry name" value="ANL_N_sf"/>
</dbReference>
<gene>
    <name evidence="1" type="ORF">HELGO_WM41588</name>
</gene>
<evidence type="ECO:0000313" key="1">
    <source>
        <dbReference type="EMBL" id="CAA6814871.1"/>
    </source>
</evidence>
<dbReference type="GO" id="GO:0016740">
    <property type="term" value="F:transferase activity"/>
    <property type="evidence" value="ECO:0007669"/>
    <property type="project" value="UniProtKB-KW"/>
</dbReference>